<evidence type="ECO:0000313" key="1">
    <source>
        <dbReference type="EMBL" id="CAG8846387.1"/>
    </source>
</evidence>
<keyword evidence="2" id="KW-1185">Reference proteome</keyword>
<protein>
    <submittedName>
        <fullName evidence="1">14430_t:CDS:1</fullName>
    </submittedName>
</protein>
<accession>A0ABN7X3L4</accession>
<organism evidence="1 2">
    <name type="scientific">Gigaspora margarita</name>
    <dbReference type="NCBI Taxonomy" id="4874"/>
    <lineage>
        <taxon>Eukaryota</taxon>
        <taxon>Fungi</taxon>
        <taxon>Fungi incertae sedis</taxon>
        <taxon>Mucoromycota</taxon>
        <taxon>Glomeromycotina</taxon>
        <taxon>Glomeromycetes</taxon>
        <taxon>Diversisporales</taxon>
        <taxon>Gigasporaceae</taxon>
        <taxon>Gigaspora</taxon>
    </lineage>
</organism>
<comment type="caution">
    <text evidence="1">The sequence shown here is derived from an EMBL/GenBank/DDBJ whole genome shotgun (WGS) entry which is preliminary data.</text>
</comment>
<sequence length="99" mass="9860">PTSFAAATSAPIAFGAGLSASDNASAFGQSSFVAANLQTFGQPAFGQPAFGQPAFGQHGFRQARPFGTLAVLSTALKPQSGSGFARFASNNAFGSVNNG</sequence>
<proteinExistence type="predicted"/>
<evidence type="ECO:0000313" key="2">
    <source>
        <dbReference type="Proteomes" id="UP000789901"/>
    </source>
</evidence>
<dbReference type="Proteomes" id="UP000789901">
    <property type="component" value="Unassembled WGS sequence"/>
</dbReference>
<dbReference type="EMBL" id="CAJVQB010083280">
    <property type="protein sequence ID" value="CAG8846387.1"/>
    <property type="molecule type" value="Genomic_DNA"/>
</dbReference>
<feature type="non-terminal residue" evidence="1">
    <location>
        <position position="1"/>
    </location>
</feature>
<reference evidence="1 2" key="1">
    <citation type="submission" date="2021-06" db="EMBL/GenBank/DDBJ databases">
        <authorList>
            <person name="Kallberg Y."/>
            <person name="Tangrot J."/>
            <person name="Rosling A."/>
        </authorList>
    </citation>
    <scope>NUCLEOTIDE SEQUENCE [LARGE SCALE GENOMIC DNA]</scope>
    <source>
        <strain evidence="1 2">120-4 pot B 10/14</strain>
    </source>
</reference>
<name>A0ABN7X3L4_GIGMA</name>
<feature type="non-terminal residue" evidence="1">
    <location>
        <position position="99"/>
    </location>
</feature>
<gene>
    <name evidence="1" type="ORF">GMARGA_LOCUS38136</name>
</gene>